<organism evidence="1 2">
    <name type="scientific">Rhodobacter maris</name>
    <dbReference type="NCBI Taxonomy" id="446682"/>
    <lineage>
        <taxon>Bacteria</taxon>
        <taxon>Pseudomonadati</taxon>
        <taxon>Pseudomonadota</taxon>
        <taxon>Alphaproteobacteria</taxon>
        <taxon>Rhodobacterales</taxon>
        <taxon>Rhodobacter group</taxon>
        <taxon>Rhodobacter</taxon>
    </lineage>
</organism>
<keyword evidence="2" id="KW-1185">Reference proteome</keyword>
<evidence type="ECO:0000313" key="2">
    <source>
        <dbReference type="Proteomes" id="UP000219111"/>
    </source>
</evidence>
<sequence>MGNVLKGASDQTGIKTKWPSLGMRDNLIIGVGTAVHHMRPGVIGPQHMRPLDADPAPMAAASDVAGPSGMQGWTWETPEITFVPGETTVKIFKQGTRIDGDLQLWLNARDGSSYDVITGRLIYDGATLQFRPVRRQRGGTVQFKTANYLGKKDGILAVVVANSGGAAVENIRPQAAFTGFYQWGV</sequence>
<reference evidence="2" key="1">
    <citation type="submission" date="2017-08" db="EMBL/GenBank/DDBJ databases">
        <authorList>
            <person name="Varghese N."/>
            <person name="Submissions S."/>
        </authorList>
    </citation>
    <scope>NUCLEOTIDE SEQUENCE [LARGE SCALE GENOMIC DNA]</scope>
    <source>
        <strain evidence="2">JA276</strain>
    </source>
</reference>
<dbReference type="AlphaFoldDB" id="A0A285STP9"/>
<accession>A0A285STP9</accession>
<protein>
    <submittedName>
        <fullName evidence="1">Uncharacterized protein</fullName>
    </submittedName>
</protein>
<evidence type="ECO:0000313" key="1">
    <source>
        <dbReference type="EMBL" id="SOC09610.1"/>
    </source>
</evidence>
<dbReference type="RefSeq" id="WP_141399441.1">
    <property type="nucleotide sequence ID" value="NZ_OBMT01000007.1"/>
</dbReference>
<name>A0A285STP9_9RHOB</name>
<dbReference type="Proteomes" id="UP000219111">
    <property type="component" value="Unassembled WGS sequence"/>
</dbReference>
<dbReference type="EMBL" id="OBMT01000007">
    <property type="protein sequence ID" value="SOC09610.1"/>
    <property type="molecule type" value="Genomic_DNA"/>
</dbReference>
<proteinExistence type="predicted"/>
<gene>
    <name evidence="1" type="ORF">SAMN05877831_107160</name>
</gene>